<evidence type="ECO:0000313" key="2">
    <source>
        <dbReference type="EMBL" id="GMF42857.1"/>
    </source>
</evidence>
<proteinExistence type="predicted"/>
<evidence type="ECO:0000256" key="1">
    <source>
        <dbReference type="SAM" id="MobiDB-lite"/>
    </source>
</evidence>
<feature type="region of interest" description="Disordered" evidence="1">
    <location>
        <begin position="263"/>
        <end position="307"/>
    </location>
</feature>
<evidence type="ECO:0000313" key="3">
    <source>
        <dbReference type="Proteomes" id="UP001165121"/>
    </source>
</evidence>
<gene>
    <name evidence="2" type="ORF">Pfra01_001421400</name>
</gene>
<name>A0A9W7CXV2_9STRA</name>
<feature type="region of interest" description="Disordered" evidence="1">
    <location>
        <begin position="36"/>
        <end position="209"/>
    </location>
</feature>
<feature type="compositionally biased region" description="Low complexity" evidence="1">
    <location>
        <begin position="48"/>
        <end position="61"/>
    </location>
</feature>
<dbReference type="AlphaFoldDB" id="A0A9W7CXV2"/>
<dbReference type="EMBL" id="BSXT01001481">
    <property type="protein sequence ID" value="GMF42857.1"/>
    <property type="molecule type" value="Genomic_DNA"/>
</dbReference>
<protein>
    <submittedName>
        <fullName evidence="2">Unnamed protein product</fullName>
    </submittedName>
</protein>
<comment type="caution">
    <text evidence="2">The sequence shown here is derived from an EMBL/GenBank/DDBJ whole genome shotgun (WGS) entry which is preliminary data.</text>
</comment>
<feature type="compositionally biased region" description="Basic and acidic residues" evidence="1">
    <location>
        <begin position="264"/>
        <end position="273"/>
    </location>
</feature>
<keyword evidence="3" id="KW-1185">Reference proteome</keyword>
<feature type="compositionally biased region" description="Basic and acidic residues" evidence="1">
    <location>
        <begin position="120"/>
        <end position="140"/>
    </location>
</feature>
<sequence>MARDIADDLREEAIAAADIDLDEEDTGSTELVELPQADASAATVGDNAAATDTPITTAADTQRGATARSAQLEPADRTKARVQRAPHPSDVASEDRRGDVNDPAGGAVNNEVVDPNYVARIDEADEHQHEPSDGEGRIDALSEEGNDAGSGPVHLPENGVAQGVVDDEIEACERQQQPTADEEDDEPRIYVFAGQGRRGPDSLVSRRPRLTQLRPVETARECCRRRYRTRTGRYVLEFKVERMSEQPDQFVAQKLSINQAEYEGLWRDERMRSDTPNAHGNGGDDEDRSSSDEDGGDVSVANHGAAP</sequence>
<reference evidence="2" key="1">
    <citation type="submission" date="2023-04" db="EMBL/GenBank/DDBJ databases">
        <title>Phytophthora fragariaefolia NBRC 109709.</title>
        <authorList>
            <person name="Ichikawa N."/>
            <person name="Sato H."/>
            <person name="Tonouchi N."/>
        </authorList>
    </citation>
    <scope>NUCLEOTIDE SEQUENCE</scope>
    <source>
        <strain evidence="2">NBRC 109709</strain>
    </source>
</reference>
<organism evidence="2 3">
    <name type="scientific">Phytophthora fragariaefolia</name>
    <dbReference type="NCBI Taxonomy" id="1490495"/>
    <lineage>
        <taxon>Eukaryota</taxon>
        <taxon>Sar</taxon>
        <taxon>Stramenopiles</taxon>
        <taxon>Oomycota</taxon>
        <taxon>Peronosporomycetes</taxon>
        <taxon>Peronosporales</taxon>
        <taxon>Peronosporaceae</taxon>
        <taxon>Phytophthora</taxon>
    </lineage>
</organism>
<dbReference type="Proteomes" id="UP001165121">
    <property type="component" value="Unassembled WGS sequence"/>
</dbReference>
<accession>A0A9W7CXV2</accession>
<feature type="compositionally biased region" description="Acidic residues" evidence="1">
    <location>
        <begin position="283"/>
        <end position="296"/>
    </location>
</feature>